<dbReference type="InterPro" id="IPR011006">
    <property type="entry name" value="CheY-like_superfamily"/>
</dbReference>
<dbReference type="SMART" id="SM00448">
    <property type="entry name" value="REC"/>
    <property type="match status" value="1"/>
</dbReference>
<keyword evidence="4" id="KW-0902">Two-component regulatory system</keyword>
<dbReference type="InterPro" id="IPR036388">
    <property type="entry name" value="WH-like_DNA-bd_sf"/>
</dbReference>
<evidence type="ECO:0000256" key="9">
    <source>
        <dbReference type="PROSITE-ProRule" id="PRU01091"/>
    </source>
</evidence>
<feature type="modified residue" description="4-aspartylphosphate" evidence="8">
    <location>
        <position position="55"/>
    </location>
</feature>
<feature type="DNA-binding region" description="OmpR/PhoB-type" evidence="9">
    <location>
        <begin position="130"/>
        <end position="229"/>
    </location>
</feature>
<dbReference type="Proteomes" id="UP000623509">
    <property type="component" value="Unassembled WGS sequence"/>
</dbReference>
<evidence type="ECO:0000313" key="14">
    <source>
        <dbReference type="Proteomes" id="UP000216107"/>
    </source>
</evidence>
<keyword evidence="5" id="KW-0805">Transcription regulation</keyword>
<dbReference type="RefSeq" id="WP_095525089.1">
    <property type="nucleotide sequence ID" value="NZ_MDUX01000040.1"/>
</dbReference>
<dbReference type="GO" id="GO:0042802">
    <property type="term" value="F:identical protein binding"/>
    <property type="evidence" value="ECO:0007669"/>
    <property type="project" value="UniProtKB-ARBA"/>
</dbReference>
<feature type="domain" description="OmpR/PhoB-type" evidence="11">
    <location>
        <begin position="130"/>
        <end position="229"/>
    </location>
</feature>
<evidence type="ECO:0000256" key="2">
    <source>
        <dbReference type="ARBA" id="ARBA00022490"/>
    </source>
</evidence>
<dbReference type="AlphaFoldDB" id="A0A272EQX9"/>
<comment type="caution">
    <text evidence="13">The sequence shown here is derived from an EMBL/GenBank/DDBJ whole genome shotgun (WGS) entry which is preliminary data.</text>
</comment>
<evidence type="ECO:0000256" key="4">
    <source>
        <dbReference type="ARBA" id="ARBA00023012"/>
    </source>
</evidence>
<dbReference type="PANTHER" id="PTHR48111">
    <property type="entry name" value="REGULATOR OF RPOS"/>
    <property type="match status" value="1"/>
</dbReference>
<dbReference type="FunFam" id="3.40.50.2300:FF:000021">
    <property type="entry name" value="Two-component system response regulator KdpE"/>
    <property type="match status" value="1"/>
</dbReference>
<evidence type="ECO:0000256" key="3">
    <source>
        <dbReference type="ARBA" id="ARBA00022553"/>
    </source>
</evidence>
<dbReference type="Gene3D" id="6.10.250.690">
    <property type="match status" value="1"/>
</dbReference>
<dbReference type="Pfam" id="PF00486">
    <property type="entry name" value="Trans_reg_C"/>
    <property type="match status" value="1"/>
</dbReference>
<dbReference type="PROSITE" id="PS51755">
    <property type="entry name" value="OMPR_PHOB"/>
    <property type="match status" value="1"/>
</dbReference>
<dbReference type="Pfam" id="PF00072">
    <property type="entry name" value="Response_reg"/>
    <property type="match status" value="1"/>
</dbReference>
<dbReference type="Gene3D" id="1.10.10.10">
    <property type="entry name" value="Winged helix-like DNA-binding domain superfamily/Winged helix DNA-binding domain"/>
    <property type="match status" value="1"/>
</dbReference>
<keyword evidence="6 9" id="KW-0238">DNA-binding</keyword>
<evidence type="ECO:0000313" key="13">
    <source>
        <dbReference type="EMBL" id="PAS92508.1"/>
    </source>
</evidence>
<evidence type="ECO:0000256" key="5">
    <source>
        <dbReference type="ARBA" id="ARBA00023015"/>
    </source>
</evidence>
<dbReference type="PROSITE" id="PS50110">
    <property type="entry name" value="RESPONSE_REGULATORY"/>
    <property type="match status" value="1"/>
</dbReference>
<accession>A0A272EQX9</accession>
<reference evidence="12 15" key="1">
    <citation type="submission" date="2016-08" db="EMBL/GenBank/DDBJ databases">
        <title>Candidatus Dactylopiibacterium carminicum genome sequence.</title>
        <authorList>
            <person name="Ramirez-Puebla S.T."/>
            <person name="Ormeno-Orrillo E."/>
            <person name="Vera-Ponce De Leon A."/>
            <person name="Luis L."/>
            <person name="Sanchez-Flores A."/>
            <person name="Monica R."/>
            <person name="Martinez-Romero E."/>
        </authorList>
    </citation>
    <scope>NUCLEOTIDE SEQUENCE [LARGE SCALE GENOMIC DNA]</scope>
    <source>
        <strain evidence="12">END1</strain>
    </source>
</reference>
<dbReference type="Proteomes" id="UP000216107">
    <property type="component" value="Unassembled WGS sequence"/>
</dbReference>
<organism evidence="13 14">
    <name type="scientific">Candidatus Dactylopiibacterium carminicum</name>
    <dbReference type="NCBI Taxonomy" id="857335"/>
    <lineage>
        <taxon>Bacteria</taxon>
        <taxon>Pseudomonadati</taxon>
        <taxon>Pseudomonadota</taxon>
        <taxon>Betaproteobacteria</taxon>
        <taxon>Rhodocyclales</taxon>
        <taxon>Rhodocyclaceae</taxon>
        <taxon>Candidatus Dactylopiibacterium</taxon>
    </lineage>
</organism>
<evidence type="ECO:0000256" key="6">
    <source>
        <dbReference type="ARBA" id="ARBA00023125"/>
    </source>
</evidence>
<dbReference type="EMBL" id="NMRN01000036">
    <property type="protein sequence ID" value="PAS92508.1"/>
    <property type="molecule type" value="Genomic_DNA"/>
</dbReference>
<evidence type="ECO:0000259" key="11">
    <source>
        <dbReference type="PROSITE" id="PS51755"/>
    </source>
</evidence>
<dbReference type="CDD" id="cd17620">
    <property type="entry name" value="REC_OmpR_KdpE-like"/>
    <property type="match status" value="1"/>
</dbReference>
<name>A0A272EQX9_9RHOO</name>
<evidence type="ECO:0000256" key="7">
    <source>
        <dbReference type="ARBA" id="ARBA00023163"/>
    </source>
</evidence>
<dbReference type="GO" id="GO:0000987">
    <property type="term" value="F:cis-regulatory region sequence-specific DNA binding"/>
    <property type="evidence" value="ECO:0007669"/>
    <property type="project" value="UniProtKB-ARBA"/>
</dbReference>
<dbReference type="SUPFAM" id="SSF52172">
    <property type="entry name" value="CheY-like"/>
    <property type="match status" value="1"/>
</dbReference>
<feature type="domain" description="Response regulatory" evidence="10">
    <location>
        <begin position="6"/>
        <end position="119"/>
    </location>
</feature>
<evidence type="ECO:0000313" key="12">
    <source>
        <dbReference type="EMBL" id="KAF7598691.1"/>
    </source>
</evidence>
<proteinExistence type="predicted"/>
<keyword evidence="2" id="KW-0963">Cytoplasm</keyword>
<dbReference type="GO" id="GO:0005829">
    <property type="term" value="C:cytosol"/>
    <property type="evidence" value="ECO:0007669"/>
    <property type="project" value="TreeGrafter"/>
</dbReference>
<dbReference type="CDD" id="cd00383">
    <property type="entry name" value="trans_reg_C"/>
    <property type="match status" value="1"/>
</dbReference>
<dbReference type="GO" id="GO:0000156">
    <property type="term" value="F:phosphorelay response regulator activity"/>
    <property type="evidence" value="ECO:0007669"/>
    <property type="project" value="TreeGrafter"/>
</dbReference>
<gene>
    <name evidence="12" type="ORF">BGI27_11840</name>
    <name evidence="13" type="ORF">CGU29_11235</name>
</gene>
<dbReference type="Gene3D" id="3.40.50.2300">
    <property type="match status" value="1"/>
</dbReference>
<evidence type="ECO:0000256" key="1">
    <source>
        <dbReference type="ARBA" id="ARBA00004496"/>
    </source>
</evidence>
<dbReference type="InterPro" id="IPR001789">
    <property type="entry name" value="Sig_transdc_resp-reg_receiver"/>
</dbReference>
<evidence type="ECO:0000313" key="15">
    <source>
        <dbReference type="Proteomes" id="UP000623509"/>
    </source>
</evidence>
<comment type="subcellular location">
    <subcellularLocation>
        <location evidence="1">Cytoplasm</location>
    </subcellularLocation>
</comment>
<protein>
    <submittedName>
        <fullName evidence="13">Two-component system response regulator KdpE</fullName>
    </submittedName>
</protein>
<dbReference type="PANTHER" id="PTHR48111:SF50">
    <property type="entry name" value="KDP OPERON TRANSCRIPTIONAL REGULATORY PROTEIN KDPE"/>
    <property type="match status" value="1"/>
</dbReference>
<dbReference type="SMART" id="SM00862">
    <property type="entry name" value="Trans_reg_C"/>
    <property type="match status" value="1"/>
</dbReference>
<reference evidence="13 14" key="2">
    <citation type="submission" date="2017-07" db="EMBL/GenBank/DDBJ databases">
        <title>Candidatus Dactylopiibacterium carminicum, a nitrogen-fixing symbiont of the cochineal insect Dactylopius coccus and Dactylopius opuntiae (Hemiptera: Coccoidea: Dactylopiidae).</title>
        <authorList>
            <person name="Vera A."/>
        </authorList>
    </citation>
    <scope>NUCLEOTIDE SEQUENCE [LARGE SCALE GENOMIC DNA]</scope>
    <source>
        <strain evidence="13 14">NFDCM</strain>
    </source>
</reference>
<keyword evidence="3 8" id="KW-0597">Phosphoprotein</keyword>
<dbReference type="GO" id="GO:0045893">
    <property type="term" value="P:positive regulation of DNA-templated transcription"/>
    <property type="evidence" value="ECO:0007669"/>
    <property type="project" value="UniProtKB-ARBA"/>
</dbReference>
<keyword evidence="7" id="KW-0804">Transcription</keyword>
<dbReference type="OrthoDB" id="8544854at2"/>
<dbReference type="InterPro" id="IPR039420">
    <property type="entry name" value="WalR-like"/>
</dbReference>
<evidence type="ECO:0000259" key="10">
    <source>
        <dbReference type="PROSITE" id="PS50110"/>
    </source>
</evidence>
<sequence length="229" mass="25925">MNDQATVLIVEDDPHIRRFVGRALREAGYEVAEADRVIRGLVEAASRRPSVVILDLGLPDMDGKEFVRELRQWSDIPILVLSVRASEQDKIDALTTGADDYLTKPFGVGELVARIKALERRHSGYQADKGTTYAFGDISVDLLKREVLKAGEPVHLTSTEYRLLCYLLANNGKVLTHTQLLLHVWGQAYAERNHYTRVFVGRLRQKLEDDPAQPRFILTEAGVGYRFRH</sequence>
<keyword evidence="15" id="KW-1185">Reference proteome</keyword>
<dbReference type="GO" id="GO:0032993">
    <property type="term" value="C:protein-DNA complex"/>
    <property type="evidence" value="ECO:0007669"/>
    <property type="project" value="TreeGrafter"/>
</dbReference>
<dbReference type="InterPro" id="IPR001867">
    <property type="entry name" value="OmpR/PhoB-type_DNA-bd"/>
</dbReference>
<dbReference type="EMBL" id="MDUX01000040">
    <property type="protein sequence ID" value="KAF7598691.1"/>
    <property type="molecule type" value="Genomic_DNA"/>
</dbReference>
<evidence type="ECO:0000256" key="8">
    <source>
        <dbReference type="PROSITE-ProRule" id="PRU00169"/>
    </source>
</evidence>